<reference evidence="2" key="2">
    <citation type="submission" date="2018-05" db="EMBL/GenBank/DDBJ databases">
        <title>OmerRS3 (Oryza meridionalis Reference Sequence Version 3).</title>
        <authorList>
            <person name="Zhang J."/>
            <person name="Kudrna D."/>
            <person name="Lee S."/>
            <person name="Talag J."/>
            <person name="Welchert J."/>
            <person name="Wing R.A."/>
        </authorList>
    </citation>
    <scope>NUCLEOTIDE SEQUENCE [LARGE SCALE GENOMIC DNA]</scope>
    <source>
        <strain evidence="2">cv. OR44</strain>
    </source>
</reference>
<sequence>MSRPEEAHDVDATKLGLLQHGFGIITLAVHVDVTSSAAGVLPPIPSSPSPPDAAVTVASVAITASLTDFAASAISTGHWRRR</sequence>
<dbReference type="AlphaFoldDB" id="A0A0E0ECF5"/>
<name>A0A0E0ECF5_9ORYZ</name>
<organism evidence="2">
    <name type="scientific">Oryza meridionalis</name>
    <dbReference type="NCBI Taxonomy" id="40149"/>
    <lineage>
        <taxon>Eukaryota</taxon>
        <taxon>Viridiplantae</taxon>
        <taxon>Streptophyta</taxon>
        <taxon>Embryophyta</taxon>
        <taxon>Tracheophyta</taxon>
        <taxon>Spermatophyta</taxon>
        <taxon>Magnoliopsida</taxon>
        <taxon>Liliopsida</taxon>
        <taxon>Poales</taxon>
        <taxon>Poaceae</taxon>
        <taxon>BOP clade</taxon>
        <taxon>Oryzoideae</taxon>
        <taxon>Oryzeae</taxon>
        <taxon>Oryzinae</taxon>
        <taxon>Oryza</taxon>
    </lineage>
</organism>
<dbReference type="STRING" id="40149.A0A0E0ECF5"/>
<keyword evidence="1" id="KW-0472">Membrane</keyword>
<evidence type="ECO:0000313" key="2">
    <source>
        <dbReference type="EnsemblPlants" id="OMERI07G13970.1"/>
    </source>
</evidence>
<protein>
    <submittedName>
        <fullName evidence="2">Uncharacterized protein</fullName>
    </submittedName>
</protein>
<feature type="transmembrane region" description="Helical" evidence="1">
    <location>
        <begin position="53"/>
        <end position="74"/>
    </location>
</feature>
<accession>A0A0E0ECF5</accession>
<keyword evidence="3" id="KW-1185">Reference proteome</keyword>
<keyword evidence="1" id="KW-0812">Transmembrane</keyword>
<proteinExistence type="predicted"/>
<reference evidence="2" key="1">
    <citation type="submission" date="2015-04" db="UniProtKB">
        <authorList>
            <consortium name="EnsemblPlants"/>
        </authorList>
    </citation>
    <scope>IDENTIFICATION</scope>
</reference>
<dbReference type="Gramene" id="OMERI07G13970.1">
    <property type="protein sequence ID" value="OMERI07G13970.1"/>
    <property type="gene ID" value="OMERI07G13970"/>
</dbReference>
<feature type="transmembrane region" description="Helical" evidence="1">
    <location>
        <begin position="21"/>
        <end position="41"/>
    </location>
</feature>
<evidence type="ECO:0000256" key="1">
    <source>
        <dbReference type="SAM" id="Phobius"/>
    </source>
</evidence>
<dbReference type="Proteomes" id="UP000008021">
    <property type="component" value="Chromosome 7"/>
</dbReference>
<evidence type="ECO:0000313" key="3">
    <source>
        <dbReference type="Proteomes" id="UP000008021"/>
    </source>
</evidence>
<keyword evidence="1" id="KW-1133">Transmembrane helix</keyword>
<dbReference type="HOGENOM" id="CLU_2562238_0_0_1"/>
<dbReference type="EnsemblPlants" id="OMERI07G13970.1">
    <property type="protein sequence ID" value="OMERI07G13970.1"/>
    <property type="gene ID" value="OMERI07G13970"/>
</dbReference>